<evidence type="ECO:0000256" key="1">
    <source>
        <dbReference type="SAM" id="MobiDB-lite"/>
    </source>
</evidence>
<comment type="caution">
    <text evidence="2">The sequence shown here is derived from an EMBL/GenBank/DDBJ whole genome shotgun (WGS) entry which is preliminary data.</text>
</comment>
<keyword evidence="3" id="KW-1185">Reference proteome</keyword>
<feature type="compositionally biased region" description="Basic and acidic residues" evidence="1">
    <location>
        <begin position="38"/>
        <end position="50"/>
    </location>
</feature>
<proteinExistence type="predicted"/>
<sequence length="373" mass="40467">MLDYDDTLADNYAFDEYSSPSLERASGDANSAAIVHPSDPENLRTSEKRSSKQVLAASALSSLAMLKGSIDESAATPVEETSRNVRDNVRVPKRASASVDLSHTAGSPSRTGPETNAWMSTFVQDDYRERHFGRVSRRRRRVLDAHRDQCVIEESSSQDSAGGGGCRNTTDAAMIVDETSESETSSNSIRTPLPQSPLVRAATPVLPSVPDGGVGQGFSQKSVFKGNEAVVNEFGTKVKKRGVVKKGLESLLLLARQKEESSNALVARRKSRGNSKLLPGPTLSVRILTMENVYGVAYLACEVYGSEQSDAKRPQLCLQVPWELVAREELGTGDVIRVYPPWKECELGASPGKVIYGAKNLEVVERYSRGTAD</sequence>
<feature type="region of interest" description="Disordered" evidence="1">
    <location>
        <begin position="73"/>
        <end position="117"/>
    </location>
</feature>
<dbReference type="VEuPathDB" id="VectorBase:LOC119175886"/>
<reference evidence="2" key="1">
    <citation type="journal article" date="2020" name="Cell">
        <title>Large-Scale Comparative Analyses of Tick Genomes Elucidate Their Genetic Diversity and Vector Capacities.</title>
        <authorList>
            <consortium name="Tick Genome and Microbiome Consortium (TIGMIC)"/>
            <person name="Jia N."/>
            <person name="Wang J."/>
            <person name="Shi W."/>
            <person name="Du L."/>
            <person name="Sun Y."/>
            <person name="Zhan W."/>
            <person name="Jiang J.F."/>
            <person name="Wang Q."/>
            <person name="Zhang B."/>
            <person name="Ji P."/>
            <person name="Bell-Sakyi L."/>
            <person name="Cui X.M."/>
            <person name="Yuan T.T."/>
            <person name="Jiang B.G."/>
            <person name="Yang W.F."/>
            <person name="Lam T.T."/>
            <person name="Chang Q.C."/>
            <person name="Ding S.J."/>
            <person name="Wang X.J."/>
            <person name="Zhu J.G."/>
            <person name="Ruan X.D."/>
            <person name="Zhao L."/>
            <person name="Wei J.T."/>
            <person name="Ye R.Z."/>
            <person name="Que T.C."/>
            <person name="Du C.H."/>
            <person name="Zhou Y.H."/>
            <person name="Cheng J.X."/>
            <person name="Dai P.F."/>
            <person name="Guo W.B."/>
            <person name="Han X.H."/>
            <person name="Huang E.J."/>
            <person name="Li L.F."/>
            <person name="Wei W."/>
            <person name="Gao Y.C."/>
            <person name="Liu J.Z."/>
            <person name="Shao H.Z."/>
            <person name="Wang X."/>
            <person name="Wang C.C."/>
            <person name="Yang T.C."/>
            <person name="Huo Q.B."/>
            <person name="Li W."/>
            <person name="Chen H.Y."/>
            <person name="Chen S.E."/>
            <person name="Zhou L.G."/>
            <person name="Ni X.B."/>
            <person name="Tian J.H."/>
            <person name="Sheng Y."/>
            <person name="Liu T."/>
            <person name="Pan Y.S."/>
            <person name="Xia L.Y."/>
            <person name="Li J."/>
            <person name="Zhao F."/>
            <person name="Cao W.C."/>
        </authorList>
    </citation>
    <scope>NUCLEOTIDE SEQUENCE</scope>
    <source>
        <strain evidence="2">Rmic-2018</strain>
    </source>
</reference>
<evidence type="ECO:0000313" key="2">
    <source>
        <dbReference type="EMBL" id="KAH8041002.1"/>
    </source>
</evidence>
<feature type="compositionally biased region" description="Basic and acidic residues" evidence="1">
    <location>
        <begin position="80"/>
        <end position="90"/>
    </location>
</feature>
<feature type="compositionally biased region" description="Polar residues" evidence="1">
    <location>
        <begin position="99"/>
        <end position="117"/>
    </location>
</feature>
<evidence type="ECO:0000313" key="3">
    <source>
        <dbReference type="Proteomes" id="UP000821866"/>
    </source>
</evidence>
<dbReference type="AlphaFoldDB" id="A0A9J6F2I7"/>
<gene>
    <name evidence="2" type="ORF">HPB51_013405</name>
</gene>
<accession>A0A9J6F2I7</accession>
<feature type="region of interest" description="Disordered" evidence="1">
    <location>
        <begin position="19"/>
        <end position="50"/>
    </location>
</feature>
<dbReference type="Proteomes" id="UP000821866">
    <property type="component" value="Chromosome 1"/>
</dbReference>
<name>A0A9J6F2I7_RHIMP</name>
<protein>
    <submittedName>
        <fullName evidence="2">Uncharacterized protein</fullName>
    </submittedName>
</protein>
<reference evidence="2" key="2">
    <citation type="submission" date="2021-09" db="EMBL/GenBank/DDBJ databases">
        <authorList>
            <person name="Jia N."/>
            <person name="Wang J."/>
            <person name="Shi W."/>
            <person name="Du L."/>
            <person name="Sun Y."/>
            <person name="Zhan W."/>
            <person name="Jiang J."/>
            <person name="Wang Q."/>
            <person name="Zhang B."/>
            <person name="Ji P."/>
            <person name="Sakyi L.B."/>
            <person name="Cui X."/>
            <person name="Yuan T."/>
            <person name="Jiang B."/>
            <person name="Yang W."/>
            <person name="Lam T.T.-Y."/>
            <person name="Chang Q."/>
            <person name="Ding S."/>
            <person name="Wang X."/>
            <person name="Zhu J."/>
            <person name="Ruan X."/>
            <person name="Zhao L."/>
            <person name="Wei J."/>
            <person name="Que T."/>
            <person name="Du C."/>
            <person name="Cheng J."/>
            <person name="Dai P."/>
            <person name="Han X."/>
            <person name="Huang E."/>
            <person name="Gao Y."/>
            <person name="Liu J."/>
            <person name="Shao H."/>
            <person name="Ye R."/>
            <person name="Li L."/>
            <person name="Wei W."/>
            <person name="Wang X."/>
            <person name="Wang C."/>
            <person name="Huo Q."/>
            <person name="Li W."/>
            <person name="Guo W."/>
            <person name="Chen H."/>
            <person name="Chen S."/>
            <person name="Zhou L."/>
            <person name="Zhou L."/>
            <person name="Ni X."/>
            <person name="Tian J."/>
            <person name="Zhou Y."/>
            <person name="Sheng Y."/>
            <person name="Liu T."/>
            <person name="Pan Y."/>
            <person name="Xia L."/>
            <person name="Li J."/>
            <person name="Zhao F."/>
            <person name="Cao W."/>
        </authorList>
    </citation>
    <scope>NUCLEOTIDE SEQUENCE</scope>
    <source>
        <strain evidence="2">Rmic-2018</strain>
        <tissue evidence="2">Larvae</tissue>
    </source>
</reference>
<organism evidence="2 3">
    <name type="scientific">Rhipicephalus microplus</name>
    <name type="common">Cattle tick</name>
    <name type="synonym">Boophilus microplus</name>
    <dbReference type="NCBI Taxonomy" id="6941"/>
    <lineage>
        <taxon>Eukaryota</taxon>
        <taxon>Metazoa</taxon>
        <taxon>Ecdysozoa</taxon>
        <taxon>Arthropoda</taxon>
        <taxon>Chelicerata</taxon>
        <taxon>Arachnida</taxon>
        <taxon>Acari</taxon>
        <taxon>Parasitiformes</taxon>
        <taxon>Ixodida</taxon>
        <taxon>Ixodoidea</taxon>
        <taxon>Ixodidae</taxon>
        <taxon>Rhipicephalinae</taxon>
        <taxon>Rhipicephalus</taxon>
        <taxon>Boophilus</taxon>
    </lineage>
</organism>
<dbReference type="EMBL" id="JABSTU010000001">
    <property type="protein sequence ID" value="KAH8041002.1"/>
    <property type="molecule type" value="Genomic_DNA"/>
</dbReference>